<protein>
    <submittedName>
        <fullName evidence="1">Uncharacterized protein</fullName>
    </submittedName>
</protein>
<evidence type="ECO:0000313" key="1">
    <source>
        <dbReference type="EMBL" id="CAD8729993.1"/>
    </source>
</evidence>
<accession>A0A7S0T9U5</accession>
<reference evidence="1" key="1">
    <citation type="submission" date="2021-01" db="EMBL/GenBank/DDBJ databases">
        <authorList>
            <person name="Corre E."/>
            <person name="Pelletier E."/>
            <person name="Niang G."/>
            <person name="Scheremetjew M."/>
            <person name="Finn R."/>
            <person name="Kale V."/>
            <person name="Holt S."/>
            <person name="Cochrane G."/>
            <person name="Meng A."/>
            <person name="Brown T."/>
            <person name="Cohen L."/>
        </authorList>
    </citation>
    <scope>NUCLEOTIDE SEQUENCE</scope>
    <source>
        <strain evidence="1">B596</strain>
    </source>
</reference>
<sequence length="136" mass="16036">MMNKIIRRYVTAVHTHPFSMSVATVGTTTMTGVVLLKATDNNPCIEQQRRRPLSIREAHFRAMVENAKQSTWRENLEIAAMAQEQNMGQGDRRVISSFWEKIDYKSQQILRRDREFWQQKKESQDKEMIFATTTIW</sequence>
<gene>
    <name evidence="1" type="ORF">PDEL0327_LOCUS1486</name>
</gene>
<proteinExistence type="predicted"/>
<organism evidence="1">
    <name type="scientific">Pseudo-nitzschia delicatissima</name>
    <dbReference type="NCBI Taxonomy" id="44447"/>
    <lineage>
        <taxon>Eukaryota</taxon>
        <taxon>Sar</taxon>
        <taxon>Stramenopiles</taxon>
        <taxon>Ochrophyta</taxon>
        <taxon>Bacillariophyta</taxon>
        <taxon>Bacillariophyceae</taxon>
        <taxon>Bacillariophycidae</taxon>
        <taxon>Bacillariales</taxon>
        <taxon>Bacillariaceae</taxon>
        <taxon>Pseudo-nitzschia</taxon>
    </lineage>
</organism>
<dbReference type="AlphaFoldDB" id="A0A7S0T9U5"/>
<dbReference type="EMBL" id="HBFG01001968">
    <property type="protein sequence ID" value="CAD8729993.1"/>
    <property type="molecule type" value="Transcribed_RNA"/>
</dbReference>
<name>A0A7S0T9U5_9STRA</name>